<sequence>MTTKILGGVASAPMVHETNIEGIFSGRVRFEEAAPVFNHPLYLIGFTNRCGSNLLAGYLRSTPAFDGFYEQLNHDTVGARLPKLHAETFPDYLRAISQNHPGNGKMIGFKASWDQLRMLLRWRIDRMYEGGIRMIHISRENLIEQAVSWSIAFQTKQWTSQENALAAAVYDESDIDLRLSYIMQSNQNMGYLLALSGIPSLPVRYSDICRDPAAVVRSIGAFADVDLQTWEPGASEIRKQGGDMNKEFVARYIREKSHAIGFAPHQTTILSSPMSVL</sequence>
<dbReference type="Pfam" id="PF09037">
    <property type="entry name" value="Sulphotransf"/>
    <property type="match status" value="1"/>
</dbReference>
<keyword evidence="3" id="KW-1185">Reference proteome</keyword>
<dbReference type="OrthoDB" id="5562925at2"/>
<feature type="domain" description="Sulphotransferase Stf0" evidence="1">
    <location>
        <begin position="42"/>
        <end position="254"/>
    </location>
</feature>
<evidence type="ECO:0000313" key="3">
    <source>
        <dbReference type="Proteomes" id="UP000316225"/>
    </source>
</evidence>
<comment type="caution">
    <text evidence="2">The sequence shown here is derived from an EMBL/GenBank/DDBJ whole genome shotgun (WGS) entry which is preliminary data.</text>
</comment>
<name>A0A562NS89_9RHOB</name>
<evidence type="ECO:0000313" key="2">
    <source>
        <dbReference type="EMBL" id="TWI34921.1"/>
    </source>
</evidence>
<accession>A0A562NS89</accession>
<dbReference type="GO" id="GO:0016740">
    <property type="term" value="F:transferase activity"/>
    <property type="evidence" value="ECO:0007669"/>
    <property type="project" value="UniProtKB-KW"/>
</dbReference>
<gene>
    <name evidence="2" type="ORF">IQ24_01429</name>
</gene>
<proteinExistence type="predicted"/>
<dbReference type="RefSeq" id="WP_158637492.1">
    <property type="nucleotide sequence ID" value="NZ_VLKU01000004.1"/>
</dbReference>
<keyword evidence="2" id="KW-0808">Transferase</keyword>
<evidence type="ECO:0000259" key="1">
    <source>
        <dbReference type="Pfam" id="PF09037"/>
    </source>
</evidence>
<dbReference type="Gene3D" id="3.40.50.300">
    <property type="entry name" value="P-loop containing nucleotide triphosphate hydrolases"/>
    <property type="match status" value="1"/>
</dbReference>
<dbReference type="EMBL" id="VLKU01000004">
    <property type="protein sequence ID" value="TWI34921.1"/>
    <property type="molecule type" value="Genomic_DNA"/>
</dbReference>
<dbReference type="SUPFAM" id="SSF52540">
    <property type="entry name" value="P-loop containing nucleoside triphosphate hydrolases"/>
    <property type="match status" value="1"/>
</dbReference>
<organism evidence="2 3">
    <name type="scientific">Paracoccus sulfuroxidans</name>
    <dbReference type="NCBI Taxonomy" id="384678"/>
    <lineage>
        <taxon>Bacteria</taxon>
        <taxon>Pseudomonadati</taxon>
        <taxon>Pseudomonadota</taxon>
        <taxon>Alphaproteobacteria</taxon>
        <taxon>Rhodobacterales</taxon>
        <taxon>Paracoccaceae</taxon>
        <taxon>Paracoccus</taxon>
    </lineage>
</organism>
<dbReference type="AlphaFoldDB" id="A0A562NS89"/>
<protein>
    <submittedName>
        <fullName evidence="2">LPS sulfotransferase NodH</fullName>
    </submittedName>
</protein>
<reference evidence="2 3" key="1">
    <citation type="journal article" date="2015" name="Stand. Genomic Sci.">
        <title>Genomic Encyclopedia of Bacterial and Archaeal Type Strains, Phase III: the genomes of soil and plant-associated and newly described type strains.</title>
        <authorList>
            <person name="Whitman W.B."/>
            <person name="Woyke T."/>
            <person name="Klenk H.P."/>
            <person name="Zhou Y."/>
            <person name="Lilburn T.G."/>
            <person name="Beck B.J."/>
            <person name="De Vos P."/>
            <person name="Vandamme P."/>
            <person name="Eisen J.A."/>
            <person name="Garrity G."/>
            <person name="Hugenholtz P."/>
            <person name="Kyrpides N.C."/>
        </authorList>
    </citation>
    <scope>NUCLEOTIDE SEQUENCE [LARGE SCALE GENOMIC DNA]</scope>
    <source>
        <strain evidence="2 3">CGMCC 1.5364</strain>
    </source>
</reference>
<dbReference type="InterPro" id="IPR024628">
    <property type="entry name" value="Sulfotransferase_Stf0_dom"/>
</dbReference>
<dbReference type="InterPro" id="IPR027417">
    <property type="entry name" value="P-loop_NTPase"/>
</dbReference>
<dbReference type="Proteomes" id="UP000316225">
    <property type="component" value="Unassembled WGS sequence"/>
</dbReference>